<feature type="compositionally biased region" description="Basic residues" evidence="7">
    <location>
        <begin position="780"/>
        <end position="791"/>
    </location>
</feature>
<evidence type="ECO:0000313" key="9">
    <source>
        <dbReference type="EnsemblMetazoa" id="PPAI002876-PA"/>
    </source>
</evidence>
<dbReference type="Pfam" id="PF07810">
    <property type="entry name" value="TMC"/>
    <property type="match status" value="1"/>
</dbReference>
<feature type="compositionally biased region" description="Basic and acidic residues" evidence="7">
    <location>
        <begin position="821"/>
        <end position="831"/>
    </location>
</feature>
<evidence type="ECO:0000256" key="3">
    <source>
        <dbReference type="ARBA" id="ARBA00022692"/>
    </source>
</evidence>
<feature type="coiled-coil region" evidence="6">
    <location>
        <begin position="574"/>
        <end position="609"/>
    </location>
</feature>
<feature type="compositionally biased region" description="Polar residues" evidence="7">
    <location>
        <begin position="959"/>
        <end position="975"/>
    </location>
</feature>
<feature type="region of interest" description="Disordered" evidence="7">
    <location>
        <begin position="665"/>
        <end position="900"/>
    </location>
</feature>
<proteinExistence type="inferred from homology"/>
<dbReference type="EMBL" id="AJVK01000424">
    <property type="status" value="NOT_ANNOTATED_CDS"/>
    <property type="molecule type" value="Genomic_DNA"/>
</dbReference>
<feature type="transmembrane region" description="Helical" evidence="8">
    <location>
        <begin position="553"/>
        <end position="575"/>
    </location>
</feature>
<dbReference type="GO" id="GO:0008381">
    <property type="term" value="F:mechanosensitive monoatomic ion channel activity"/>
    <property type="evidence" value="ECO:0007669"/>
    <property type="project" value="TreeGrafter"/>
</dbReference>
<evidence type="ECO:0000256" key="4">
    <source>
        <dbReference type="ARBA" id="ARBA00022989"/>
    </source>
</evidence>
<accession>A0A1B0D5W9</accession>
<keyword evidence="5 8" id="KW-0472">Membrane</keyword>
<feature type="transmembrane region" description="Helical" evidence="8">
    <location>
        <begin position="493"/>
        <end position="516"/>
    </location>
</feature>
<keyword evidence="6" id="KW-0175">Coiled coil</keyword>
<keyword evidence="4 8" id="KW-1133">Transmembrane helix</keyword>
<dbReference type="PANTHER" id="PTHR23302:SF40">
    <property type="entry name" value="TRANSMEMBRANE CHANNEL-LIKE PROTEIN"/>
    <property type="match status" value="1"/>
</dbReference>
<feature type="region of interest" description="Disordered" evidence="7">
    <location>
        <begin position="929"/>
        <end position="1002"/>
    </location>
</feature>
<dbReference type="PANTHER" id="PTHR23302">
    <property type="entry name" value="TRANSMEMBRANE CHANNEL-RELATED"/>
    <property type="match status" value="1"/>
</dbReference>
<dbReference type="EMBL" id="AJVK01000425">
    <property type="status" value="NOT_ANNOTATED_CDS"/>
    <property type="molecule type" value="Genomic_DNA"/>
</dbReference>
<name>A0A1B0D5W9_PHLPP</name>
<dbReference type="EMBL" id="AJVK01000423">
    <property type="status" value="NOT_ANNOTATED_CDS"/>
    <property type="molecule type" value="Genomic_DNA"/>
</dbReference>
<dbReference type="AlphaFoldDB" id="A0A1B0D5W9"/>
<evidence type="ECO:0000256" key="1">
    <source>
        <dbReference type="ARBA" id="ARBA00004141"/>
    </source>
</evidence>
<comment type="subcellular location">
    <subcellularLocation>
        <location evidence="1">Membrane</location>
        <topology evidence="1">Multi-pass membrane protein</topology>
    </subcellularLocation>
</comment>
<evidence type="ECO:0000256" key="7">
    <source>
        <dbReference type="SAM" id="MobiDB-lite"/>
    </source>
</evidence>
<evidence type="ECO:0000313" key="10">
    <source>
        <dbReference type="Proteomes" id="UP000092462"/>
    </source>
</evidence>
<keyword evidence="3 8" id="KW-0812">Transmembrane</keyword>
<dbReference type="VEuPathDB" id="VectorBase:PPAPM1_006369"/>
<dbReference type="EnsemblMetazoa" id="PPAI002876-RA">
    <property type="protein sequence ID" value="PPAI002876-PA"/>
    <property type="gene ID" value="PPAI002876"/>
</dbReference>
<evidence type="ECO:0000256" key="2">
    <source>
        <dbReference type="ARBA" id="ARBA00006510"/>
    </source>
</evidence>
<sequence length="1002" mass="114579">MNQKNIVLNCAANISMDHSLSLPRTTPLTTESFSVDFMPTEGASMADYVMTSVAEIEEVASTFLADITTTFQTTISSWTEDFQDVSTRSNCRQVEVNCSINATTVLTSLFLSRGFNSSRNNSSFEDDFAGLFNETFDFESETDNLTTIYPLVENFTVSSPSTNIRTSTTEDYYDYYDYLSDEASKENVNIFEIIGKFFSQSNITEPPEFFNYTDWANMTDLWQNLSSTEAWNDGNGTMMDNVTDLITRLEDFLQEEKCFEIICDEEPLQKDEWTSFSVVTENPSTNWDYSTESTTKETLQDTSAFPEATTEVSFHRDRHFGGVEGETFSSTTIEPPTTVTEVSTEPPSTDINVLRKRANFIGNETKKKLRKLCWETMFGQELVKLTVMDLLITVMSTMLLDFFRALFVRFMNKCWCWDLEKRFPKYGDFKIAENILHLVNNQGMVWMGMFFSPGLAILNLIKLVIIMYLRSWAVLTCNVPHEVIFRASRSNNFYLALLLTMLFLCVLPVAFAIVWLEPSWHCGPFSNRYRIYYIFTETLRETLPKSLHKPLDFIASPSTVIPLLLLLILIIYYLISLTNALREANQDLRNQLRRERVEERRKMMKLAENKPAAEGNAPTGISERWRKVLENATSPLTPTGAAPVDTEENKLQAKKELLQRIMKKALRKSSATSDEDSTPAAPAVPADDETDTEQHDSLPHDQEAGQNVEEHDNRVNRQKHEGKARESLPEILKKLREAARKQKQEENRESPEKKAGNDHPLKKFRVEKDVEEGEKTHFPHERRRSLAQRKPRLAETQEFTIISEKEKPPVFNFDLPTNIEEDLKIPERDLSTSEEERDDSSSRTQHKGAVVCKEFTAPKTEKPKYGVIRPKRDVQPKPSSPKAESSAKSEPEPIVKEPKAKKKFNTFFNLVKEAIQAKKEQEAVAEVVEEQTKELPKKEAREEASGRKHPRKMSKRQDSMSSIWSDNIPTITISKTESDECILEGKEQPSSEGSPRDSPRTS</sequence>
<keyword evidence="10" id="KW-1185">Reference proteome</keyword>
<dbReference type="EMBL" id="AJVK01000426">
    <property type="status" value="NOT_ANNOTATED_CDS"/>
    <property type="molecule type" value="Genomic_DNA"/>
</dbReference>
<feature type="compositionally biased region" description="Basic and acidic residues" evidence="7">
    <location>
        <begin position="692"/>
        <end position="779"/>
    </location>
</feature>
<feature type="region of interest" description="Disordered" evidence="7">
    <location>
        <begin position="325"/>
        <end position="348"/>
    </location>
</feature>
<feature type="compositionally biased region" description="Basic and acidic residues" evidence="7">
    <location>
        <begin position="885"/>
        <end position="898"/>
    </location>
</feature>
<dbReference type="VEuPathDB" id="VectorBase:PPAI002876"/>
<feature type="compositionally biased region" description="Basic and acidic residues" evidence="7">
    <location>
        <begin position="983"/>
        <end position="1002"/>
    </location>
</feature>
<dbReference type="InterPro" id="IPR038900">
    <property type="entry name" value="TMC"/>
</dbReference>
<reference evidence="9" key="1">
    <citation type="submission" date="2022-08" db="UniProtKB">
        <authorList>
            <consortium name="EnsemblMetazoa"/>
        </authorList>
    </citation>
    <scope>IDENTIFICATION</scope>
    <source>
        <strain evidence="9">Israel</strain>
    </source>
</reference>
<feature type="compositionally biased region" description="Low complexity" evidence="7">
    <location>
        <begin position="329"/>
        <end position="348"/>
    </location>
</feature>
<dbReference type="GO" id="GO:0005886">
    <property type="term" value="C:plasma membrane"/>
    <property type="evidence" value="ECO:0007669"/>
    <property type="project" value="InterPro"/>
</dbReference>
<feature type="transmembrane region" description="Helical" evidence="8">
    <location>
        <begin position="450"/>
        <end position="473"/>
    </location>
</feature>
<protein>
    <submittedName>
        <fullName evidence="9">Uncharacterized protein</fullName>
    </submittedName>
</protein>
<evidence type="ECO:0000256" key="8">
    <source>
        <dbReference type="SAM" id="Phobius"/>
    </source>
</evidence>
<dbReference type="Proteomes" id="UP000092462">
    <property type="component" value="Unassembled WGS sequence"/>
</dbReference>
<feature type="compositionally biased region" description="Basic and acidic residues" evidence="7">
    <location>
        <begin position="859"/>
        <end position="875"/>
    </location>
</feature>
<organism evidence="9 10">
    <name type="scientific">Phlebotomus papatasi</name>
    <name type="common">Sandfly</name>
    <dbReference type="NCBI Taxonomy" id="29031"/>
    <lineage>
        <taxon>Eukaryota</taxon>
        <taxon>Metazoa</taxon>
        <taxon>Ecdysozoa</taxon>
        <taxon>Arthropoda</taxon>
        <taxon>Hexapoda</taxon>
        <taxon>Insecta</taxon>
        <taxon>Pterygota</taxon>
        <taxon>Neoptera</taxon>
        <taxon>Endopterygota</taxon>
        <taxon>Diptera</taxon>
        <taxon>Nematocera</taxon>
        <taxon>Psychodoidea</taxon>
        <taxon>Psychodidae</taxon>
        <taxon>Phlebotomus</taxon>
        <taxon>Phlebotomus</taxon>
    </lineage>
</organism>
<evidence type="ECO:0000256" key="6">
    <source>
        <dbReference type="SAM" id="Coils"/>
    </source>
</evidence>
<comment type="similarity">
    <text evidence="2">Belongs to the TMC family.</text>
</comment>
<evidence type="ECO:0000256" key="5">
    <source>
        <dbReference type="ARBA" id="ARBA00023136"/>
    </source>
</evidence>
<feature type="compositionally biased region" description="Basic and acidic residues" evidence="7">
    <location>
        <begin position="930"/>
        <end position="946"/>
    </location>
</feature>
<dbReference type="InterPro" id="IPR012496">
    <property type="entry name" value="TMC_dom"/>
</dbReference>